<feature type="transmembrane region" description="Helical" evidence="1">
    <location>
        <begin position="119"/>
        <end position="145"/>
    </location>
</feature>
<name>A0A538UCE8_UNCEI</name>
<dbReference type="EMBL" id="VBPB01000067">
    <property type="protein sequence ID" value="TMQ73497.1"/>
    <property type="molecule type" value="Genomic_DNA"/>
</dbReference>
<keyword evidence="1" id="KW-0472">Membrane</keyword>
<accession>A0A538UCE8</accession>
<dbReference type="AlphaFoldDB" id="A0A538UCE8"/>
<organism evidence="2 3">
    <name type="scientific">Eiseniibacteriota bacterium</name>
    <dbReference type="NCBI Taxonomy" id="2212470"/>
    <lineage>
        <taxon>Bacteria</taxon>
        <taxon>Candidatus Eiseniibacteriota</taxon>
    </lineage>
</organism>
<evidence type="ECO:0000313" key="3">
    <source>
        <dbReference type="Proteomes" id="UP000319771"/>
    </source>
</evidence>
<dbReference type="Proteomes" id="UP000319771">
    <property type="component" value="Unassembled WGS sequence"/>
</dbReference>
<sequence length="188" mass="19556">MSSPRAPERASLLVPACFFISGFAGLALEMVWSRLLALHIGGSAEAVTAVVTAYMAGLGLGSLVVASFVARIARPLRLYAALEIVVALFALASPVLLQAPEGLYRLAHDREEISRVLPFAVRFGTSLALLMIPTLAMGGTLPLLVEDLTRRGGAYGSRVSVLYGINTIGAVAGTAVAGFSTCSSRCSC</sequence>
<comment type="caution">
    <text evidence="2">The sequence shown here is derived from an EMBL/GenBank/DDBJ whole genome shotgun (WGS) entry which is preliminary data.</text>
</comment>
<reference evidence="2 3" key="1">
    <citation type="journal article" date="2019" name="Nat. Microbiol.">
        <title>Mediterranean grassland soil C-N compound turnover is dependent on rainfall and depth, and is mediated by genomically divergent microorganisms.</title>
        <authorList>
            <person name="Diamond S."/>
            <person name="Andeer P.F."/>
            <person name="Li Z."/>
            <person name="Crits-Christoph A."/>
            <person name="Burstein D."/>
            <person name="Anantharaman K."/>
            <person name="Lane K.R."/>
            <person name="Thomas B.C."/>
            <person name="Pan C."/>
            <person name="Northen T.R."/>
            <person name="Banfield J.F."/>
        </authorList>
    </citation>
    <scope>NUCLEOTIDE SEQUENCE [LARGE SCALE GENOMIC DNA]</scope>
    <source>
        <strain evidence="2">WS_11</strain>
    </source>
</reference>
<feature type="transmembrane region" description="Helical" evidence="1">
    <location>
        <begin position="44"/>
        <end position="66"/>
    </location>
</feature>
<proteinExistence type="predicted"/>
<evidence type="ECO:0000313" key="2">
    <source>
        <dbReference type="EMBL" id="TMQ73497.1"/>
    </source>
</evidence>
<gene>
    <name evidence="2" type="ORF">E6K81_04480</name>
</gene>
<feature type="transmembrane region" description="Helical" evidence="1">
    <location>
        <begin position="78"/>
        <end position="99"/>
    </location>
</feature>
<feature type="transmembrane region" description="Helical" evidence="1">
    <location>
        <begin position="12"/>
        <end position="32"/>
    </location>
</feature>
<keyword evidence="1" id="KW-0812">Transmembrane</keyword>
<evidence type="ECO:0008006" key="4">
    <source>
        <dbReference type="Google" id="ProtNLM"/>
    </source>
</evidence>
<keyword evidence="1" id="KW-1133">Transmembrane helix</keyword>
<protein>
    <recommendedName>
        <fullName evidence="4">Spermidine synthase</fullName>
    </recommendedName>
</protein>
<evidence type="ECO:0000256" key="1">
    <source>
        <dbReference type="SAM" id="Phobius"/>
    </source>
</evidence>